<evidence type="ECO:0000256" key="2">
    <source>
        <dbReference type="ARBA" id="ARBA00009863"/>
    </source>
</evidence>
<gene>
    <name evidence="9" type="primary">DAP3</name>
    <name evidence="9" type="ORF">PHYBOEH_001511</name>
</gene>
<dbReference type="OrthoDB" id="274828at2759"/>
<dbReference type="EMBL" id="JAGDFL010000132">
    <property type="protein sequence ID" value="KAG7396944.1"/>
    <property type="molecule type" value="Genomic_DNA"/>
</dbReference>
<dbReference type="PANTHER" id="PTHR12810:SF0">
    <property type="entry name" value="SMALL RIBOSOMAL SUBUNIT PROTEIN MS29"/>
    <property type="match status" value="1"/>
</dbReference>
<proteinExistence type="inferred from homology"/>
<dbReference type="InterPro" id="IPR019368">
    <property type="entry name" value="Ribosomal_mS29"/>
</dbReference>
<comment type="subcellular location">
    <subcellularLocation>
        <location evidence="1">Mitochondrion</location>
    </subcellularLocation>
</comment>
<protein>
    <recommendedName>
        <fullName evidence="7">Small ribosomal subunit protein mS29</fullName>
    </recommendedName>
</protein>
<evidence type="ECO:0000256" key="3">
    <source>
        <dbReference type="ARBA" id="ARBA00022946"/>
    </source>
</evidence>
<comment type="caution">
    <text evidence="9">The sequence shown here is derived from an EMBL/GenBank/DDBJ whole genome shotgun (WGS) entry which is preliminary data.</text>
</comment>
<evidence type="ECO:0000256" key="8">
    <source>
        <dbReference type="SAM" id="MobiDB-lite"/>
    </source>
</evidence>
<feature type="region of interest" description="Disordered" evidence="8">
    <location>
        <begin position="22"/>
        <end position="49"/>
    </location>
</feature>
<sequence length="402" mass="45824">MMPLRVLTKRLPTRRLQAATLRALSTETPPAAATKEEAAEAAEPTPEELGNLAGVPISQATEAHRLKFFSFAKEQQDQLFPEGILRRMDEAFDLVGHRHIMLRDTTLQIISAMKDWETTKSSTIGAYLIDGERGTGKTFALHQIVQFARESNWVVLYIPNPRSWCTEAPYVMQSPYQEGKFDIDVYGVDLLEKFLHCHGDQLSKVTVRGKYGERYYPASKFDTKPKTYAEYKDEALTLRDIVVNGIREEELACQAVCDLKEELAQVTEFPVLIAIDDYNTWFQKTVFGYEGKNVEPEDISVIAALRNIGAKGYDESRKLKNGLFVAAVTENYPTKTHFKQQVDYRKLRATMRTYTPEELAAVVSYYNQVSFLHDKPTESQLAYFRLMTKSLPLHVFDRASFS</sequence>
<evidence type="ECO:0000256" key="4">
    <source>
        <dbReference type="ARBA" id="ARBA00022980"/>
    </source>
</evidence>
<evidence type="ECO:0000313" key="9">
    <source>
        <dbReference type="EMBL" id="KAG7396944.1"/>
    </source>
</evidence>
<keyword evidence="3" id="KW-0809">Transit peptide</keyword>
<dbReference type="Pfam" id="PF10236">
    <property type="entry name" value="DAP3"/>
    <property type="match status" value="1"/>
</dbReference>
<accession>A0A8T1WW23</accession>
<name>A0A8T1WW23_9STRA</name>
<keyword evidence="4 9" id="KW-0689">Ribosomal protein</keyword>
<dbReference type="GO" id="GO:0003735">
    <property type="term" value="F:structural constituent of ribosome"/>
    <property type="evidence" value="ECO:0007669"/>
    <property type="project" value="TreeGrafter"/>
</dbReference>
<dbReference type="AlphaFoldDB" id="A0A8T1WW23"/>
<dbReference type="PANTHER" id="PTHR12810">
    <property type="entry name" value="MITOCHONDRIAL 28S RIBOSOMAL PROTEIN S29"/>
    <property type="match status" value="1"/>
</dbReference>
<evidence type="ECO:0000256" key="5">
    <source>
        <dbReference type="ARBA" id="ARBA00023128"/>
    </source>
</evidence>
<reference evidence="9" key="1">
    <citation type="submission" date="2021-02" db="EMBL/GenBank/DDBJ databases">
        <authorList>
            <person name="Palmer J.M."/>
        </authorList>
    </citation>
    <scope>NUCLEOTIDE SEQUENCE</scope>
    <source>
        <strain evidence="9">SCRP23</strain>
    </source>
</reference>
<keyword evidence="10" id="KW-1185">Reference proteome</keyword>
<keyword evidence="5" id="KW-0496">Mitochondrion</keyword>
<evidence type="ECO:0000313" key="10">
    <source>
        <dbReference type="Proteomes" id="UP000693981"/>
    </source>
</evidence>
<comment type="similarity">
    <text evidence="2">Belongs to the mitochondrion-specific ribosomal protein mS29 family.</text>
</comment>
<evidence type="ECO:0000256" key="7">
    <source>
        <dbReference type="ARBA" id="ARBA00035140"/>
    </source>
</evidence>
<dbReference type="GO" id="GO:0005763">
    <property type="term" value="C:mitochondrial small ribosomal subunit"/>
    <property type="evidence" value="ECO:0007669"/>
    <property type="project" value="TreeGrafter"/>
</dbReference>
<dbReference type="Proteomes" id="UP000693981">
    <property type="component" value="Unassembled WGS sequence"/>
</dbReference>
<organism evidence="9 10">
    <name type="scientific">Phytophthora boehmeriae</name>
    <dbReference type="NCBI Taxonomy" id="109152"/>
    <lineage>
        <taxon>Eukaryota</taxon>
        <taxon>Sar</taxon>
        <taxon>Stramenopiles</taxon>
        <taxon>Oomycota</taxon>
        <taxon>Peronosporomycetes</taxon>
        <taxon>Peronosporales</taxon>
        <taxon>Peronosporaceae</taxon>
        <taxon>Phytophthora</taxon>
    </lineage>
</organism>
<evidence type="ECO:0000256" key="6">
    <source>
        <dbReference type="ARBA" id="ARBA00023274"/>
    </source>
</evidence>
<evidence type="ECO:0000256" key="1">
    <source>
        <dbReference type="ARBA" id="ARBA00004173"/>
    </source>
</evidence>
<keyword evidence="6" id="KW-0687">Ribonucleoprotein</keyword>